<feature type="compositionally biased region" description="Basic and acidic residues" evidence="2">
    <location>
        <begin position="10"/>
        <end position="36"/>
    </location>
</feature>
<dbReference type="GO" id="GO:0035269">
    <property type="term" value="P:protein O-linked glycosylation via mannose"/>
    <property type="evidence" value="ECO:0007669"/>
    <property type="project" value="TreeGrafter"/>
</dbReference>
<feature type="repeat" description="TPR" evidence="1">
    <location>
        <begin position="106"/>
        <end position="139"/>
    </location>
</feature>
<dbReference type="SUPFAM" id="SSF48452">
    <property type="entry name" value="TPR-like"/>
    <property type="match status" value="1"/>
</dbReference>
<evidence type="ECO:0000313" key="4">
    <source>
        <dbReference type="Proteomes" id="UP001146120"/>
    </source>
</evidence>
<keyword evidence="1" id="KW-0802">TPR repeat</keyword>
<dbReference type="EMBL" id="DAKRPA010000004">
    <property type="protein sequence ID" value="DBA04913.1"/>
    <property type="molecule type" value="Genomic_DNA"/>
</dbReference>
<dbReference type="InterPro" id="IPR019734">
    <property type="entry name" value="TPR_rpt"/>
</dbReference>
<dbReference type="SMART" id="SM00028">
    <property type="entry name" value="TPR"/>
    <property type="match status" value="5"/>
</dbReference>
<comment type="caution">
    <text evidence="3">The sequence shown here is derived from an EMBL/GenBank/DDBJ whole genome shotgun (WGS) entry which is preliminary data.</text>
</comment>
<feature type="repeat" description="TPR" evidence="1">
    <location>
        <begin position="140"/>
        <end position="173"/>
    </location>
</feature>
<gene>
    <name evidence="3" type="ORF">N0F65_006915</name>
</gene>
<dbReference type="InterPro" id="IPR052384">
    <property type="entry name" value="TMTC_O-mannosyltransferase"/>
</dbReference>
<dbReference type="GO" id="GO:0000030">
    <property type="term" value="F:mannosyltransferase activity"/>
    <property type="evidence" value="ECO:0007669"/>
    <property type="project" value="TreeGrafter"/>
</dbReference>
<accession>A0AAV2ZD22</accession>
<dbReference type="Pfam" id="PF13432">
    <property type="entry name" value="TPR_16"/>
    <property type="match status" value="1"/>
</dbReference>
<dbReference type="Proteomes" id="UP001146120">
    <property type="component" value="Unassembled WGS sequence"/>
</dbReference>
<dbReference type="AlphaFoldDB" id="A0AAV2ZD22"/>
<sequence length="304" mass="33411">MRRPRNFKHVQKEHQEKLKAEEEVKAAAKAAEEQPRKRQKKNGKAAATAAAAPSQLAENEEGEERAVEDLDYADAMAAGLAFEQLSSTEGAIVAFQTALKHKPDCVEALSHLGDLEVQEEEHEQAIELFQRATAQSPQDASLWFRLAVSLEATDKHDDAIEAYKKSLEVSRAAVDECEDDEERRGLAKAWSMGLAALANCFGMKGDMAGAVQVYRDAVAKDGKNGNLHYNLATMLVVLDTEESKTEAIKSYEQAIACAPSTRAFYEDLVALLAADKKKHAKKLKAVRAQLDKLPVEEDESVSDE</sequence>
<dbReference type="PANTHER" id="PTHR44216:SF3">
    <property type="entry name" value="PROTEIN O-MANNOSYL-TRANSFERASE TMTC2"/>
    <property type="match status" value="1"/>
</dbReference>
<evidence type="ECO:0000313" key="3">
    <source>
        <dbReference type="EMBL" id="DBA04913.1"/>
    </source>
</evidence>
<dbReference type="GO" id="GO:0005789">
    <property type="term" value="C:endoplasmic reticulum membrane"/>
    <property type="evidence" value="ECO:0007669"/>
    <property type="project" value="TreeGrafter"/>
</dbReference>
<dbReference type="InterPro" id="IPR011990">
    <property type="entry name" value="TPR-like_helical_dom_sf"/>
</dbReference>
<feature type="region of interest" description="Disordered" evidence="2">
    <location>
        <begin position="1"/>
        <end position="65"/>
    </location>
</feature>
<proteinExistence type="predicted"/>
<organism evidence="3 4">
    <name type="scientific">Lagenidium giganteum</name>
    <dbReference type="NCBI Taxonomy" id="4803"/>
    <lineage>
        <taxon>Eukaryota</taxon>
        <taxon>Sar</taxon>
        <taxon>Stramenopiles</taxon>
        <taxon>Oomycota</taxon>
        <taxon>Peronosporomycetes</taxon>
        <taxon>Pythiales</taxon>
        <taxon>Pythiaceae</taxon>
    </lineage>
</organism>
<dbReference type="PANTHER" id="PTHR44216">
    <property type="entry name" value="PROTEIN O-MANNOSYL-TRANSFERASE TMTC2"/>
    <property type="match status" value="1"/>
</dbReference>
<evidence type="ECO:0000256" key="1">
    <source>
        <dbReference type="PROSITE-ProRule" id="PRU00339"/>
    </source>
</evidence>
<reference evidence="3" key="1">
    <citation type="submission" date="2022-11" db="EMBL/GenBank/DDBJ databases">
        <authorList>
            <person name="Morgan W.R."/>
            <person name="Tartar A."/>
        </authorList>
    </citation>
    <scope>NUCLEOTIDE SEQUENCE</scope>
    <source>
        <strain evidence="3">ARSEF 373</strain>
    </source>
</reference>
<protein>
    <submittedName>
        <fullName evidence="3">Uncharacterized protein</fullName>
    </submittedName>
</protein>
<dbReference type="Gene3D" id="1.25.40.10">
    <property type="entry name" value="Tetratricopeptide repeat domain"/>
    <property type="match status" value="1"/>
</dbReference>
<keyword evidence="4" id="KW-1185">Reference proteome</keyword>
<evidence type="ECO:0000256" key="2">
    <source>
        <dbReference type="SAM" id="MobiDB-lite"/>
    </source>
</evidence>
<dbReference type="PROSITE" id="PS50005">
    <property type="entry name" value="TPR"/>
    <property type="match status" value="2"/>
</dbReference>
<reference evidence="3" key="2">
    <citation type="journal article" date="2023" name="Microbiol Resour">
        <title>Decontamination and Annotation of the Draft Genome Sequence of the Oomycete Lagenidium giganteum ARSEF 373.</title>
        <authorList>
            <person name="Morgan W.R."/>
            <person name="Tartar A."/>
        </authorList>
    </citation>
    <scope>NUCLEOTIDE SEQUENCE</scope>
    <source>
        <strain evidence="3">ARSEF 373</strain>
    </source>
</reference>
<name>A0AAV2ZD22_9STRA</name>